<dbReference type="EMBL" id="JBHUKQ010000007">
    <property type="protein sequence ID" value="MFD2480130.1"/>
    <property type="molecule type" value="Genomic_DNA"/>
</dbReference>
<dbReference type="Pfam" id="PF14390">
    <property type="entry name" value="DUF4420"/>
    <property type="match status" value="1"/>
</dbReference>
<protein>
    <submittedName>
        <fullName evidence="1">PD-(D/E)XK motif protein</fullName>
    </submittedName>
</protein>
<evidence type="ECO:0000313" key="1">
    <source>
        <dbReference type="EMBL" id="MFD2480130.1"/>
    </source>
</evidence>
<dbReference type="Proteomes" id="UP001597542">
    <property type="component" value="Unassembled WGS sequence"/>
</dbReference>
<keyword evidence="2" id="KW-1185">Reference proteome</keyword>
<gene>
    <name evidence="1" type="ORF">ACFSUT_07600</name>
</gene>
<reference evidence="2" key="1">
    <citation type="journal article" date="2019" name="Int. J. Syst. Evol. Microbiol.">
        <title>The Global Catalogue of Microorganisms (GCM) 10K type strain sequencing project: providing services to taxonomists for standard genome sequencing and annotation.</title>
        <authorList>
            <consortium name="The Broad Institute Genomics Platform"/>
            <consortium name="The Broad Institute Genome Sequencing Center for Infectious Disease"/>
            <person name="Wu L."/>
            <person name="Ma J."/>
        </authorList>
    </citation>
    <scope>NUCLEOTIDE SEQUENCE [LARGE SCALE GENOMIC DNA]</scope>
    <source>
        <strain evidence="2">CGMCC 4.7638</strain>
    </source>
</reference>
<accession>A0ABW5HV30</accession>
<dbReference type="RefSeq" id="WP_344282794.1">
    <property type="nucleotide sequence ID" value="NZ_BAAAHV010000021.1"/>
</dbReference>
<evidence type="ECO:0000313" key="2">
    <source>
        <dbReference type="Proteomes" id="UP001597542"/>
    </source>
</evidence>
<sequence>MPVSLRRVVDDHWERLEEERVSGPDHVRTSELPVTTPAGSLLAAVDHMGNRHVLVPLTANQHVRTDRRGAALAVRERPLENGEIYERYADLGCLRRDLDEVFTGLVSDVLSAVETTPERPLKALYTVLNRWRDLFRHAPAPLGIDQLAGLFGELVVLNELLAGRSTAVDFWTGPSGHHHDFTIGSHGIEVKTSTATRDRTARIHGINQLQPPPHGDLDLVWIRLESVAEQGKTLAELVESARRAGDDDASLLLKLAEAGYLTADAERYHDVRFEIREQRWYEVGEDFPRIDPAAVPADVSELDYTLDLAGQRPHATDPDEIRARVQRITRENT</sequence>
<name>A0ABW5HV30_9PSEU</name>
<proteinExistence type="predicted"/>
<dbReference type="InterPro" id="IPR025534">
    <property type="entry name" value="DUF4420"/>
</dbReference>
<comment type="caution">
    <text evidence="1">The sequence shown here is derived from an EMBL/GenBank/DDBJ whole genome shotgun (WGS) entry which is preliminary data.</text>
</comment>
<organism evidence="1 2">
    <name type="scientific">Amycolatopsis albidoflavus</name>
    <dbReference type="NCBI Taxonomy" id="102226"/>
    <lineage>
        <taxon>Bacteria</taxon>
        <taxon>Bacillati</taxon>
        <taxon>Actinomycetota</taxon>
        <taxon>Actinomycetes</taxon>
        <taxon>Pseudonocardiales</taxon>
        <taxon>Pseudonocardiaceae</taxon>
        <taxon>Amycolatopsis</taxon>
    </lineage>
</organism>